<accession>A0AAV4B639</accession>
<dbReference type="EMBL" id="BLXT01004580">
    <property type="protein sequence ID" value="GFO14568.1"/>
    <property type="molecule type" value="Genomic_DNA"/>
</dbReference>
<sequence length="116" mass="13498">MYVTDLGPRRNTAGQKGESSLETINLIQAHLVYRPPGRAHARLPEVSISQASPATGSRSVFWSLTPTRRKLWQYQDDNSTDSVEHQWNDPDHTRKKIRRRNRKRIILKPHETETAW</sequence>
<keyword evidence="2" id="KW-1185">Reference proteome</keyword>
<name>A0AAV4B639_9GAST</name>
<comment type="caution">
    <text evidence="1">The sequence shown here is derived from an EMBL/GenBank/DDBJ whole genome shotgun (WGS) entry which is preliminary data.</text>
</comment>
<protein>
    <submittedName>
        <fullName evidence="1">Uncharacterized protein</fullName>
    </submittedName>
</protein>
<dbReference type="Proteomes" id="UP000735302">
    <property type="component" value="Unassembled WGS sequence"/>
</dbReference>
<evidence type="ECO:0000313" key="1">
    <source>
        <dbReference type="EMBL" id="GFO14568.1"/>
    </source>
</evidence>
<proteinExistence type="predicted"/>
<organism evidence="1 2">
    <name type="scientific">Plakobranchus ocellatus</name>
    <dbReference type="NCBI Taxonomy" id="259542"/>
    <lineage>
        <taxon>Eukaryota</taxon>
        <taxon>Metazoa</taxon>
        <taxon>Spiralia</taxon>
        <taxon>Lophotrochozoa</taxon>
        <taxon>Mollusca</taxon>
        <taxon>Gastropoda</taxon>
        <taxon>Heterobranchia</taxon>
        <taxon>Euthyneura</taxon>
        <taxon>Panpulmonata</taxon>
        <taxon>Sacoglossa</taxon>
        <taxon>Placobranchoidea</taxon>
        <taxon>Plakobranchidae</taxon>
        <taxon>Plakobranchus</taxon>
    </lineage>
</organism>
<reference evidence="1 2" key="1">
    <citation type="journal article" date="2021" name="Elife">
        <title>Chloroplast acquisition without the gene transfer in kleptoplastic sea slugs, Plakobranchus ocellatus.</title>
        <authorList>
            <person name="Maeda T."/>
            <person name="Takahashi S."/>
            <person name="Yoshida T."/>
            <person name="Shimamura S."/>
            <person name="Takaki Y."/>
            <person name="Nagai Y."/>
            <person name="Toyoda A."/>
            <person name="Suzuki Y."/>
            <person name="Arimoto A."/>
            <person name="Ishii H."/>
            <person name="Satoh N."/>
            <person name="Nishiyama T."/>
            <person name="Hasebe M."/>
            <person name="Maruyama T."/>
            <person name="Minagawa J."/>
            <person name="Obokata J."/>
            <person name="Shigenobu S."/>
        </authorList>
    </citation>
    <scope>NUCLEOTIDE SEQUENCE [LARGE SCALE GENOMIC DNA]</scope>
</reference>
<gene>
    <name evidence="1" type="ORF">PoB_004107300</name>
</gene>
<evidence type="ECO:0000313" key="2">
    <source>
        <dbReference type="Proteomes" id="UP000735302"/>
    </source>
</evidence>
<dbReference type="AlphaFoldDB" id="A0AAV4B639"/>